<evidence type="ECO:0000256" key="1">
    <source>
        <dbReference type="ARBA" id="ARBA00004651"/>
    </source>
</evidence>
<dbReference type="CDD" id="cd06550">
    <property type="entry name" value="TM_ABC_iron-siderophores_like"/>
    <property type="match status" value="1"/>
</dbReference>
<name>E3CWP9_9BACT</name>
<feature type="transmembrane region" description="Helical" evidence="8">
    <location>
        <begin position="71"/>
        <end position="91"/>
    </location>
</feature>
<evidence type="ECO:0000256" key="5">
    <source>
        <dbReference type="ARBA" id="ARBA00022692"/>
    </source>
</evidence>
<sequence>MTLPRPIRSPYEAHVRRKQLGLWALGGALCLLFLLSLRIGAIPLSWTEVLRALLEEDAPRQMKLVVWNIRLPQALCALAVGSGLAMAGACLQTLLQNPLASPFTLGISHAAAFGAALSVMFLGGGGMGSTLADAVAVTHLSLTVTCAFLGSLFCTGILLLLSGRRGSTSESIILSGVALGTLFTAGTLVLQFFADDSQLAAMVFWTFGDLSRVRWPSLVLMGLVVSATGGFFLLHRWHYNALAAGEETAASLGVPVRRVRLGGMLASALVTSAVVAFVGVIGFVGLLGPHLLRGLLGDDHRYLLPGSALLGSLILLLADLGARTFLAPRILPVSVVTSFLGVPLFLFLVLRKNAL</sequence>
<dbReference type="SUPFAM" id="SSF81345">
    <property type="entry name" value="ABC transporter involved in vitamin B12 uptake, BtuC"/>
    <property type="match status" value="1"/>
</dbReference>
<dbReference type="PANTHER" id="PTHR30472:SF25">
    <property type="entry name" value="ABC TRANSPORTER PERMEASE PROTEIN MJ0876-RELATED"/>
    <property type="match status" value="1"/>
</dbReference>
<feature type="transmembrane region" description="Helical" evidence="8">
    <location>
        <begin position="213"/>
        <end position="234"/>
    </location>
</feature>
<gene>
    <name evidence="9" type="ORF">Apau_0117</name>
</gene>
<keyword evidence="5 8" id="KW-0812">Transmembrane</keyword>
<keyword evidence="3" id="KW-0813">Transport</keyword>
<dbReference type="GO" id="GO:0005886">
    <property type="term" value="C:plasma membrane"/>
    <property type="evidence" value="ECO:0007669"/>
    <property type="project" value="UniProtKB-SubCell"/>
</dbReference>
<feature type="transmembrane region" description="Helical" evidence="8">
    <location>
        <begin position="330"/>
        <end position="350"/>
    </location>
</feature>
<dbReference type="OrthoDB" id="9811721at2"/>
<comment type="subcellular location">
    <subcellularLocation>
        <location evidence="1">Cell membrane</location>
        <topology evidence="1">Multi-pass membrane protein</topology>
    </subcellularLocation>
</comment>
<dbReference type="InterPro" id="IPR037294">
    <property type="entry name" value="ABC_BtuC-like"/>
</dbReference>
<dbReference type="Proteomes" id="UP000005096">
    <property type="component" value="Chromosome"/>
</dbReference>
<reference evidence="9 10" key="1">
    <citation type="journal article" date="2010" name="Stand. Genomic Sci.">
        <title>Non-contiguous finished genome sequence of Aminomonas paucivorans type strain (GLU-3).</title>
        <authorList>
            <person name="Pitluck S."/>
            <person name="Yasawong M."/>
            <person name="Held B."/>
            <person name="Lapidus A."/>
            <person name="Nolan M."/>
            <person name="Copeland A."/>
            <person name="Lucas S."/>
            <person name="Del Rio T.G."/>
            <person name="Tice H."/>
            <person name="Cheng J.F."/>
            <person name="Chertkov O."/>
            <person name="Goodwin L."/>
            <person name="Tapia R."/>
            <person name="Han C."/>
            <person name="Liolios K."/>
            <person name="Ivanova N."/>
            <person name="Mavromatis K."/>
            <person name="Ovchinnikova G."/>
            <person name="Pati A."/>
            <person name="Chen A."/>
            <person name="Palaniappan K."/>
            <person name="Land M."/>
            <person name="Hauser L."/>
            <person name="Chang Y.J."/>
            <person name="Jeffries C.D."/>
            <person name="Pukall R."/>
            <person name="Spring S."/>
            <person name="Rohde M."/>
            <person name="Sikorski J."/>
            <person name="Goker M."/>
            <person name="Woyke T."/>
            <person name="Bristow J."/>
            <person name="Eisen J.A."/>
            <person name="Markowitz V."/>
            <person name="Hugenholtz P."/>
            <person name="Kyrpides N.C."/>
            <person name="Klenk H.P."/>
        </authorList>
    </citation>
    <scope>NUCLEOTIDE SEQUENCE [LARGE SCALE GENOMIC DNA]</scope>
    <source>
        <strain evidence="9 10">DSM 12260</strain>
    </source>
</reference>
<dbReference type="GO" id="GO:0033214">
    <property type="term" value="P:siderophore-iron import into cell"/>
    <property type="evidence" value="ECO:0007669"/>
    <property type="project" value="TreeGrafter"/>
</dbReference>
<dbReference type="Pfam" id="PF01032">
    <property type="entry name" value="FecCD"/>
    <property type="match status" value="1"/>
</dbReference>
<dbReference type="HOGENOM" id="CLU_013016_0_0_0"/>
<proteinExistence type="inferred from homology"/>
<evidence type="ECO:0000256" key="7">
    <source>
        <dbReference type="ARBA" id="ARBA00023136"/>
    </source>
</evidence>
<dbReference type="RefSeq" id="WP_006299695.1">
    <property type="nucleotide sequence ID" value="NZ_CM001022.1"/>
</dbReference>
<feature type="transmembrane region" description="Helical" evidence="8">
    <location>
        <begin position="136"/>
        <end position="160"/>
    </location>
</feature>
<comment type="similarity">
    <text evidence="2">Belongs to the binding-protein-dependent transport system permease family. FecCD subfamily.</text>
</comment>
<dbReference type="EMBL" id="CM001022">
    <property type="protein sequence ID" value="EFQ22554.1"/>
    <property type="molecule type" value="Genomic_DNA"/>
</dbReference>
<feature type="transmembrane region" description="Helical" evidence="8">
    <location>
        <begin position="300"/>
        <end position="318"/>
    </location>
</feature>
<dbReference type="Gene3D" id="1.10.3470.10">
    <property type="entry name" value="ABC transporter involved in vitamin B12 uptake, BtuC"/>
    <property type="match status" value="1"/>
</dbReference>
<dbReference type="PaxDb" id="584708-Apau_0117"/>
<keyword evidence="10" id="KW-1185">Reference proteome</keyword>
<dbReference type="AlphaFoldDB" id="E3CWP9"/>
<keyword evidence="6 8" id="KW-1133">Transmembrane helix</keyword>
<evidence type="ECO:0000313" key="9">
    <source>
        <dbReference type="EMBL" id="EFQ22554.1"/>
    </source>
</evidence>
<feature type="transmembrane region" description="Helical" evidence="8">
    <location>
        <begin position="265"/>
        <end position="288"/>
    </location>
</feature>
<keyword evidence="4" id="KW-1003">Cell membrane</keyword>
<evidence type="ECO:0000313" key="10">
    <source>
        <dbReference type="Proteomes" id="UP000005096"/>
    </source>
</evidence>
<evidence type="ECO:0000256" key="2">
    <source>
        <dbReference type="ARBA" id="ARBA00007935"/>
    </source>
</evidence>
<dbReference type="FunFam" id="1.10.3470.10:FF:000001">
    <property type="entry name" value="Vitamin B12 ABC transporter permease BtuC"/>
    <property type="match status" value="1"/>
</dbReference>
<dbReference type="GO" id="GO:0022857">
    <property type="term" value="F:transmembrane transporter activity"/>
    <property type="evidence" value="ECO:0007669"/>
    <property type="project" value="InterPro"/>
</dbReference>
<feature type="transmembrane region" description="Helical" evidence="8">
    <location>
        <begin position="172"/>
        <end position="193"/>
    </location>
</feature>
<evidence type="ECO:0000256" key="4">
    <source>
        <dbReference type="ARBA" id="ARBA00022475"/>
    </source>
</evidence>
<dbReference type="PANTHER" id="PTHR30472">
    <property type="entry name" value="FERRIC ENTEROBACTIN TRANSPORT SYSTEM PERMEASE PROTEIN"/>
    <property type="match status" value="1"/>
</dbReference>
<evidence type="ECO:0000256" key="6">
    <source>
        <dbReference type="ARBA" id="ARBA00022989"/>
    </source>
</evidence>
<evidence type="ECO:0000256" key="3">
    <source>
        <dbReference type="ARBA" id="ARBA00022448"/>
    </source>
</evidence>
<protein>
    <submittedName>
        <fullName evidence="9">Transport system permease protein</fullName>
    </submittedName>
</protein>
<accession>E3CWP9</accession>
<dbReference type="STRING" id="584708.Apau_0117"/>
<organism evidence="9 10">
    <name type="scientific">Aminomonas paucivorans DSM 12260</name>
    <dbReference type="NCBI Taxonomy" id="584708"/>
    <lineage>
        <taxon>Bacteria</taxon>
        <taxon>Thermotogati</taxon>
        <taxon>Synergistota</taxon>
        <taxon>Synergistia</taxon>
        <taxon>Synergistales</taxon>
        <taxon>Synergistaceae</taxon>
        <taxon>Aminomonas</taxon>
    </lineage>
</organism>
<feature type="transmembrane region" description="Helical" evidence="8">
    <location>
        <begin position="20"/>
        <end position="41"/>
    </location>
</feature>
<dbReference type="eggNOG" id="COG0609">
    <property type="taxonomic scope" value="Bacteria"/>
</dbReference>
<feature type="transmembrane region" description="Helical" evidence="8">
    <location>
        <begin position="103"/>
        <end position="124"/>
    </location>
</feature>
<evidence type="ECO:0000256" key="8">
    <source>
        <dbReference type="SAM" id="Phobius"/>
    </source>
</evidence>
<keyword evidence="7 8" id="KW-0472">Membrane</keyword>
<dbReference type="InterPro" id="IPR000522">
    <property type="entry name" value="ABC_transptr_permease_BtuC"/>
</dbReference>